<organism evidence="4 5">
    <name type="scientific">Arachis hypogaea</name>
    <name type="common">Peanut</name>
    <dbReference type="NCBI Taxonomy" id="3818"/>
    <lineage>
        <taxon>Eukaryota</taxon>
        <taxon>Viridiplantae</taxon>
        <taxon>Streptophyta</taxon>
        <taxon>Embryophyta</taxon>
        <taxon>Tracheophyta</taxon>
        <taxon>Spermatophyta</taxon>
        <taxon>Magnoliopsida</taxon>
        <taxon>eudicotyledons</taxon>
        <taxon>Gunneridae</taxon>
        <taxon>Pentapetalae</taxon>
        <taxon>rosids</taxon>
        <taxon>fabids</taxon>
        <taxon>Fabales</taxon>
        <taxon>Fabaceae</taxon>
        <taxon>Papilionoideae</taxon>
        <taxon>50 kb inversion clade</taxon>
        <taxon>dalbergioids sensu lato</taxon>
        <taxon>Dalbergieae</taxon>
        <taxon>Pterocarpus clade</taxon>
        <taxon>Arachis</taxon>
    </lineage>
</organism>
<dbReference type="AlphaFoldDB" id="A0A445ESK5"/>
<keyword evidence="1" id="KW-0862">Zinc</keyword>
<accession>A0A445ESK5</accession>
<keyword evidence="1" id="KW-0479">Metal-binding</keyword>
<dbReference type="PANTHER" id="PTHR31973">
    <property type="entry name" value="POLYPROTEIN, PUTATIVE-RELATED"/>
    <property type="match status" value="1"/>
</dbReference>
<dbReference type="PANTHER" id="PTHR31973:SF195">
    <property type="entry name" value="MUDR FAMILY TRANSPOSASE"/>
    <property type="match status" value="1"/>
</dbReference>
<dbReference type="EMBL" id="SDMP01000001">
    <property type="protein sequence ID" value="RYR78460.1"/>
    <property type="molecule type" value="Genomic_DNA"/>
</dbReference>
<dbReference type="Pfam" id="PF03108">
    <property type="entry name" value="DBD_Tnp_Mut"/>
    <property type="match status" value="1"/>
</dbReference>
<reference evidence="4 5" key="1">
    <citation type="submission" date="2019-01" db="EMBL/GenBank/DDBJ databases">
        <title>Sequencing of cultivated peanut Arachis hypogaea provides insights into genome evolution and oil improvement.</title>
        <authorList>
            <person name="Chen X."/>
        </authorList>
    </citation>
    <scope>NUCLEOTIDE SEQUENCE [LARGE SCALE GENOMIC DNA]</scope>
    <source>
        <strain evidence="5">cv. Fuhuasheng</strain>
        <tissue evidence="4">Leaves</tissue>
    </source>
</reference>
<evidence type="ECO:0000259" key="3">
    <source>
        <dbReference type="PROSITE" id="PS50158"/>
    </source>
</evidence>
<feature type="region of interest" description="Disordered" evidence="2">
    <location>
        <begin position="431"/>
        <end position="459"/>
    </location>
</feature>
<protein>
    <recommendedName>
        <fullName evidence="3">CCHC-type domain-containing protein</fullName>
    </recommendedName>
</protein>
<dbReference type="GO" id="GO:0003676">
    <property type="term" value="F:nucleic acid binding"/>
    <property type="evidence" value="ECO:0007669"/>
    <property type="project" value="InterPro"/>
</dbReference>
<evidence type="ECO:0000256" key="1">
    <source>
        <dbReference type="PROSITE-ProRule" id="PRU00047"/>
    </source>
</evidence>
<feature type="domain" description="CCHC-type" evidence="3">
    <location>
        <begin position="430"/>
        <end position="447"/>
    </location>
</feature>
<gene>
    <name evidence="4" type="ORF">Ahy_A01g003278</name>
</gene>
<comment type="caution">
    <text evidence="4">The sequence shown here is derived from an EMBL/GenBank/DDBJ whole genome shotgun (WGS) entry which is preliminary data.</text>
</comment>
<dbReference type="PROSITE" id="PS50158">
    <property type="entry name" value="ZF_CCHC"/>
    <property type="match status" value="1"/>
</dbReference>
<evidence type="ECO:0000313" key="5">
    <source>
        <dbReference type="Proteomes" id="UP000289738"/>
    </source>
</evidence>
<dbReference type="GO" id="GO:0008270">
    <property type="term" value="F:zinc ion binding"/>
    <property type="evidence" value="ECO:0007669"/>
    <property type="project" value="UniProtKB-KW"/>
</dbReference>
<proteinExistence type="predicted"/>
<keyword evidence="1" id="KW-0863">Zinc-finger</keyword>
<dbReference type="InterPro" id="IPR004332">
    <property type="entry name" value="Transposase_MuDR"/>
</dbReference>
<name>A0A445ESK5_ARAHY</name>
<dbReference type="InterPro" id="IPR001878">
    <property type="entry name" value="Znf_CCHC"/>
</dbReference>
<evidence type="ECO:0000313" key="4">
    <source>
        <dbReference type="EMBL" id="RYR78460.1"/>
    </source>
</evidence>
<keyword evidence="5" id="KW-1185">Reference proteome</keyword>
<sequence length="459" mass="52812">MFSVYLESRSRISFIELYIEFEQSAADRDIELEDYNSDSEEEFESNYEVIDLGVDEDQADEAMVADVADVTNALANQQPFVEQSFMRSLDLKAMHAPEFPQYVNAAELPLLPDGEFTVGMEFSSREAVIKAMKDYTIRRGVDYRVHESEPTTFYAKCTQYGAGCDWLIRVSKMSRKFCWEIRRYNGSHTCTRATISQDHSKLDSNTVAEAINPLVEVDPSIRVKSVIAEVQSKFNYTIGKIEGSGVNFWRVGSFVRSLADMYETRYQHLRERGEAYTNWLDRIPHEQYALAFDGGYRWGHMISNLVECINSVLKEARNLPVTALVKAIFYRLNELFTRKRAEAEPRINAGHVFSELVTSKLHANQRVAGNIQVRRVYKARFRPLGNPTTWPVYHGPRFVGNPFLRRVSKGRPRMTRFLNEMDTRMLRRPRRCKQCGAEGHSRSRCRQRGGESNPGAPTQ</sequence>
<evidence type="ECO:0000256" key="2">
    <source>
        <dbReference type="SAM" id="MobiDB-lite"/>
    </source>
</evidence>
<dbReference type="Proteomes" id="UP000289738">
    <property type="component" value="Chromosome A01"/>
</dbReference>